<proteinExistence type="predicted"/>
<name>A0ACD3AFT8_9AGAR</name>
<feature type="non-terminal residue" evidence="1">
    <location>
        <position position="65"/>
    </location>
</feature>
<reference evidence="1 2" key="1">
    <citation type="journal article" date="2019" name="Nat. Ecol. Evol.">
        <title>Megaphylogeny resolves global patterns of mushroom evolution.</title>
        <authorList>
            <person name="Varga T."/>
            <person name="Krizsan K."/>
            <person name="Foldi C."/>
            <person name="Dima B."/>
            <person name="Sanchez-Garcia M."/>
            <person name="Sanchez-Ramirez S."/>
            <person name="Szollosi G.J."/>
            <person name="Szarkandi J.G."/>
            <person name="Papp V."/>
            <person name="Albert L."/>
            <person name="Andreopoulos W."/>
            <person name="Angelini C."/>
            <person name="Antonin V."/>
            <person name="Barry K.W."/>
            <person name="Bougher N.L."/>
            <person name="Buchanan P."/>
            <person name="Buyck B."/>
            <person name="Bense V."/>
            <person name="Catcheside P."/>
            <person name="Chovatia M."/>
            <person name="Cooper J."/>
            <person name="Damon W."/>
            <person name="Desjardin D."/>
            <person name="Finy P."/>
            <person name="Geml J."/>
            <person name="Haridas S."/>
            <person name="Hughes K."/>
            <person name="Justo A."/>
            <person name="Karasinski D."/>
            <person name="Kautmanova I."/>
            <person name="Kiss B."/>
            <person name="Kocsube S."/>
            <person name="Kotiranta H."/>
            <person name="LaButti K.M."/>
            <person name="Lechner B.E."/>
            <person name="Liimatainen K."/>
            <person name="Lipzen A."/>
            <person name="Lukacs Z."/>
            <person name="Mihaltcheva S."/>
            <person name="Morgado L.N."/>
            <person name="Niskanen T."/>
            <person name="Noordeloos M.E."/>
            <person name="Ohm R.A."/>
            <person name="Ortiz-Santana B."/>
            <person name="Ovrebo C."/>
            <person name="Racz N."/>
            <person name="Riley R."/>
            <person name="Savchenko A."/>
            <person name="Shiryaev A."/>
            <person name="Soop K."/>
            <person name="Spirin V."/>
            <person name="Szebenyi C."/>
            <person name="Tomsovsky M."/>
            <person name="Tulloss R.E."/>
            <person name="Uehling J."/>
            <person name="Grigoriev I.V."/>
            <person name="Vagvolgyi C."/>
            <person name="Papp T."/>
            <person name="Martin F.M."/>
            <person name="Miettinen O."/>
            <person name="Hibbett D.S."/>
            <person name="Nagy L.G."/>
        </authorList>
    </citation>
    <scope>NUCLEOTIDE SEQUENCE [LARGE SCALE GENOMIC DNA]</scope>
    <source>
        <strain evidence="1 2">NL-1719</strain>
    </source>
</reference>
<gene>
    <name evidence="1" type="ORF">BDN72DRAFT_738891</name>
</gene>
<evidence type="ECO:0000313" key="1">
    <source>
        <dbReference type="EMBL" id="TFK64406.1"/>
    </source>
</evidence>
<keyword evidence="2" id="KW-1185">Reference proteome</keyword>
<dbReference type="Proteomes" id="UP000308600">
    <property type="component" value="Unassembled WGS sequence"/>
</dbReference>
<protein>
    <submittedName>
        <fullName evidence="1">Uncharacterized protein</fullName>
    </submittedName>
</protein>
<feature type="non-terminal residue" evidence="1">
    <location>
        <position position="1"/>
    </location>
</feature>
<sequence>LTTNALVDSGATGSFIDRTWAERNKVKLHELARPIEVVNSDKSKNSIGAITHYAKVEMETMGHRE</sequence>
<accession>A0ACD3AFT8</accession>
<evidence type="ECO:0000313" key="2">
    <source>
        <dbReference type="Proteomes" id="UP000308600"/>
    </source>
</evidence>
<dbReference type="EMBL" id="ML208475">
    <property type="protein sequence ID" value="TFK64406.1"/>
    <property type="molecule type" value="Genomic_DNA"/>
</dbReference>
<organism evidence="1 2">
    <name type="scientific">Pluteus cervinus</name>
    <dbReference type="NCBI Taxonomy" id="181527"/>
    <lineage>
        <taxon>Eukaryota</taxon>
        <taxon>Fungi</taxon>
        <taxon>Dikarya</taxon>
        <taxon>Basidiomycota</taxon>
        <taxon>Agaricomycotina</taxon>
        <taxon>Agaricomycetes</taxon>
        <taxon>Agaricomycetidae</taxon>
        <taxon>Agaricales</taxon>
        <taxon>Pluteineae</taxon>
        <taxon>Pluteaceae</taxon>
        <taxon>Pluteus</taxon>
    </lineage>
</organism>